<dbReference type="EMBL" id="CM009750">
    <property type="protein sequence ID" value="PUZ68916.1"/>
    <property type="molecule type" value="Genomic_DNA"/>
</dbReference>
<organism evidence="1 2">
    <name type="scientific">Panicum hallii var. hallii</name>
    <dbReference type="NCBI Taxonomy" id="1504633"/>
    <lineage>
        <taxon>Eukaryota</taxon>
        <taxon>Viridiplantae</taxon>
        <taxon>Streptophyta</taxon>
        <taxon>Embryophyta</taxon>
        <taxon>Tracheophyta</taxon>
        <taxon>Spermatophyta</taxon>
        <taxon>Magnoliopsida</taxon>
        <taxon>Liliopsida</taxon>
        <taxon>Poales</taxon>
        <taxon>Poaceae</taxon>
        <taxon>PACMAD clade</taxon>
        <taxon>Panicoideae</taxon>
        <taxon>Panicodae</taxon>
        <taxon>Paniceae</taxon>
        <taxon>Panicinae</taxon>
        <taxon>Panicum</taxon>
        <taxon>Panicum sect. Panicum</taxon>
    </lineage>
</organism>
<sequence length="58" mass="7084">MSWERSPHHFDTFIFNWRKAESTIQDTFRFAASRLQSHHLPHTMLFDFSKYPHSLNTF</sequence>
<protein>
    <submittedName>
        <fullName evidence="1">Uncharacterized protein</fullName>
    </submittedName>
</protein>
<keyword evidence="2" id="KW-1185">Reference proteome</keyword>
<dbReference type="AlphaFoldDB" id="A0A2T7EM68"/>
<dbReference type="Gramene" id="PUZ68916">
    <property type="protein sequence ID" value="PUZ68916"/>
    <property type="gene ID" value="GQ55_2G067300"/>
</dbReference>
<reference evidence="1 2" key="1">
    <citation type="submission" date="2018-04" db="EMBL/GenBank/DDBJ databases">
        <title>WGS assembly of Panicum hallii var. hallii HAL2.</title>
        <authorList>
            <person name="Lovell J."/>
            <person name="Jenkins J."/>
            <person name="Lowry D."/>
            <person name="Mamidi S."/>
            <person name="Sreedasyam A."/>
            <person name="Weng X."/>
            <person name="Barry K."/>
            <person name="Bonette J."/>
            <person name="Campitelli B."/>
            <person name="Daum C."/>
            <person name="Gordon S."/>
            <person name="Gould B."/>
            <person name="Lipzen A."/>
            <person name="MacQueen A."/>
            <person name="Palacio-Mejia J."/>
            <person name="Plott C."/>
            <person name="Shakirov E."/>
            <person name="Shu S."/>
            <person name="Yoshinaga Y."/>
            <person name="Zane M."/>
            <person name="Rokhsar D."/>
            <person name="Grimwood J."/>
            <person name="Schmutz J."/>
            <person name="Juenger T."/>
        </authorList>
    </citation>
    <scope>NUCLEOTIDE SEQUENCE [LARGE SCALE GENOMIC DNA]</scope>
    <source>
        <strain evidence="2">cv. HAL2</strain>
    </source>
</reference>
<dbReference type="Proteomes" id="UP000244336">
    <property type="component" value="Chromosome 2"/>
</dbReference>
<name>A0A2T7EM68_9POAL</name>
<accession>A0A2T7EM68</accession>
<gene>
    <name evidence="1" type="ORF">GQ55_2G067300</name>
</gene>
<evidence type="ECO:0000313" key="2">
    <source>
        <dbReference type="Proteomes" id="UP000244336"/>
    </source>
</evidence>
<evidence type="ECO:0000313" key="1">
    <source>
        <dbReference type="EMBL" id="PUZ68916.1"/>
    </source>
</evidence>
<proteinExistence type="predicted"/>